<comment type="caution">
    <text evidence="3">The sequence shown here is derived from an EMBL/GenBank/DDBJ whole genome shotgun (WGS) entry which is preliminary data.</text>
</comment>
<evidence type="ECO:0000313" key="3">
    <source>
        <dbReference type="EMBL" id="RRQ85627.1"/>
    </source>
</evidence>
<dbReference type="Proteomes" id="UP000276379">
    <property type="component" value="Unassembled WGS sequence"/>
</dbReference>
<dbReference type="InterPro" id="IPR005490">
    <property type="entry name" value="LD_TPept_cat_dom"/>
</dbReference>
<sequence length="237" mass="24481">MRPGVVASLLSVSVLGLLGAAPAPPAPVPVPLPARLADTGGGTQLIIAQAPDTSSTTGTVSWWDLRGGTWTRAGSAPARFGAKGLVEGNARTQGTDTTPTGLYDLPFGFGVKAAPAGTGISYRAVKESSWWCQDNASSSYNRWTDPLPGDCRAAEAEHLSAYTGQYAYALVVGFNYHRPVRGRGAGIFLHVDGAGATAGCVSVPEDAMRRILRWVVPGAAPRIAIGTEGGATGVTRY</sequence>
<dbReference type="PANTHER" id="PTHR38589">
    <property type="entry name" value="BLR0621 PROTEIN"/>
    <property type="match status" value="1"/>
</dbReference>
<gene>
    <name evidence="3" type="ORF">CQW44_16800</name>
</gene>
<dbReference type="GO" id="GO:0016740">
    <property type="term" value="F:transferase activity"/>
    <property type="evidence" value="ECO:0007669"/>
    <property type="project" value="InterPro"/>
</dbReference>
<name>A0A3R8RCJ7_9ACTN</name>
<keyword evidence="1" id="KW-0732">Signal</keyword>
<dbReference type="Pfam" id="PF03734">
    <property type="entry name" value="YkuD"/>
    <property type="match status" value="1"/>
</dbReference>
<organism evidence="3 4">
    <name type="scientific">Streptomyces griseofuscus</name>
    <dbReference type="NCBI Taxonomy" id="146922"/>
    <lineage>
        <taxon>Bacteria</taxon>
        <taxon>Bacillati</taxon>
        <taxon>Actinomycetota</taxon>
        <taxon>Actinomycetes</taxon>
        <taxon>Kitasatosporales</taxon>
        <taxon>Streptomycetaceae</taxon>
        <taxon>Streptomyces</taxon>
    </lineage>
</organism>
<dbReference type="PANTHER" id="PTHR38589:SF1">
    <property type="entry name" value="BLR0621 PROTEIN"/>
    <property type="match status" value="1"/>
</dbReference>
<proteinExistence type="predicted"/>
<protein>
    <recommendedName>
        <fullName evidence="2">L,D-TPase catalytic domain-containing protein</fullName>
    </recommendedName>
</protein>
<dbReference type="EMBL" id="PDES01000007">
    <property type="protein sequence ID" value="RRQ85627.1"/>
    <property type="molecule type" value="Genomic_DNA"/>
</dbReference>
<evidence type="ECO:0000256" key="1">
    <source>
        <dbReference type="SAM" id="SignalP"/>
    </source>
</evidence>
<feature type="domain" description="L,D-TPase catalytic" evidence="2">
    <location>
        <begin position="74"/>
        <end position="219"/>
    </location>
</feature>
<evidence type="ECO:0000313" key="4">
    <source>
        <dbReference type="Proteomes" id="UP000276379"/>
    </source>
</evidence>
<evidence type="ECO:0000259" key="2">
    <source>
        <dbReference type="Pfam" id="PF03734"/>
    </source>
</evidence>
<keyword evidence="4" id="KW-1185">Reference proteome</keyword>
<accession>A0A3R8RCJ7</accession>
<feature type="signal peptide" evidence="1">
    <location>
        <begin position="1"/>
        <end position="25"/>
    </location>
</feature>
<reference evidence="3 4" key="1">
    <citation type="submission" date="2017-10" db="EMBL/GenBank/DDBJ databases">
        <title>Draft genome of actinobacteria isolated from guarana (Paullinia cupana (Mart.) Ducke.</title>
        <authorList>
            <person name="Siqueira K.A."/>
            <person name="Liotti R.G."/>
            <person name="Mendes T.A."/>
            <person name="Soares M.A."/>
        </authorList>
    </citation>
    <scope>NUCLEOTIDE SEQUENCE [LARGE SCALE GENOMIC DNA]</scope>
    <source>
        <strain evidence="3 4">199</strain>
    </source>
</reference>
<dbReference type="AlphaFoldDB" id="A0A3R8RCJ7"/>
<feature type="chain" id="PRO_5038750205" description="L,D-TPase catalytic domain-containing protein" evidence="1">
    <location>
        <begin position="26"/>
        <end position="237"/>
    </location>
</feature>
<dbReference type="RefSeq" id="WP_125213705.1">
    <property type="nucleotide sequence ID" value="NZ_PDES01000007.1"/>
</dbReference>